<dbReference type="STRING" id="1176587.A8C56_12955"/>
<dbReference type="OrthoDB" id="1333924at2"/>
<dbReference type="EMBL" id="CP015772">
    <property type="protein sequence ID" value="ANH81770.1"/>
    <property type="molecule type" value="Genomic_DNA"/>
</dbReference>
<evidence type="ECO:0000313" key="1">
    <source>
        <dbReference type="EMBL" id="ANH81770.1"/>
    </source>
</evidence>
<dbReference type="Proteomes" id="UP000077667">
    <property type="component" value="Chromosome"/>
</dbReference>
<evidence type="ECO:0008006" key="3">
    <source>
        <dbReference type="Google" id="ProtNLM"/>
    </source>
</evidence>
<sequence length="232" mass="26643">MGNELLNKYNSGQEKSVWQEIGKLTFIELDDNKQTEIKEILSQTISLTRINIELIIQKIQTDNRFTLRNASDLTPSTDIKKLVNIVKPFGFLPLSFLELYKYIKNVSLILDTGFQKKYPYSDPIYIESISNILEICGDGSWQEDMEENEEEALPVYLYFSPDYYHKDGVSGGEPYGIEISKTQKVDGTVFNTPYGEIPFIEYLRICFDHVGFPGIDKTENPFKDVAAELNHI</sequence>
<keyword evidence="2" id="KW-1185">Reference proteome</keyword>
<reference evidence="1 2" key="1">
    <citation type="submission" date="2016-05" db="EMBL/GenBank/DDBJ databases">
        <title>Niabella ginsenosidivorans BS26 whole genome sequencing.</title>
        <authorList>
            <person name="Im W.T."/>
            <person name="Siddiqi M.Z."/>
        </authorList>
    </citation>
    <scope>NUCLEOTIDE SEQUENCE [LARGE SCALE GENOMIC DNA]</scope>
    <source>
        <strain evidence="1 2">BS26</strain>
    </source>
</reference>
<dbReference type="AlphaFoldDB" id="A0A1A9I4Z3"/>
<protein>
    <recommendedName>
        <fullName evidence="3">Knr4/Smi1-like domain-containing protein</fullName>
    </recommendedName>
</protein>
<gene>
    <name evidence="1" type="ORF">A8C56_12955</name>
</gene>
<organism evidence="1 2">
    <name type="scientific">Niabella ginsenosidivorans</name>
    <dbReference type="NCBI Taxonomy" id="1176587"/>
    <lineage>
        <taxon>Bacteria</taxon>
        <taxon>Pseudomonadati</taxon>
        <taxon>Bacteroidota</taxon>
        <taxon>Chitinophagia</taxon>
        <taxon>Chitinophagales</taxon>
        <taxon>Chitinophagaceae</taxon>
        <taxon>Niabella</taxon>
    </lineage>
</organism>
<proteinExistence type="predicted"/>
<name>A0A1A9I4Z3_9BACT</name>
<dbReference type="RefSeq" id="WP_067756714.1">
    <property type="nucleotide sequence ID" value="NZ_CP015772.1"/>
</dbReference>
<evidence type="ECO:0000313" key="2">
    <source>
        <dbReference type="Proteomes" id="UP000077667"/>
    </source>
</evidence>
<dbReference type="KEGG" id="nia:A8C56_12955"/>
<accession>A0A1A9I4Z3</accession>